<feature type="transmembrane region" description="Helical" evidence="5">
    <location>
        <begin position="96"/>
        <end position="120"/>
    </location>
</feature>
<feature type="transmembrane region" description="Helical" evidence="5">
    <location>
        <begin position="186"/>
        <end position="214"/>
    </location>
</feature>
<evidence type="ECO:0000313" key="9">
    <source>
        <dbReference type="EMBL" id="CAF3827809.1"/>
    </source>
</evidence>
<keyword evidence="4 5" id="KW-0472">Membrane</keyword>
<name>A0A819DEK9_9BILA</name>
<evidence type="ECO:0000256" key="1">
    <source>
        <dbReference type="ARBA" id="ARBA00004370"/>
    </source>
</evidence>
<feature type="transmembrane region" description="Helical" evidence="5">
    <location>
        <begin position="276"/>
        <end position="298"/>
    </location>
</feature>
<dbReference type="Gene3D" id="1.20.1070.10">
    <property type="entry name" value="Rhodopsin 7-helix transmembrane proteins"/>
    <property type="match status" value="1"/>
</dbReference>
<dbReference type="EMBL" id="CAJOBE010013815">
    <property type="protein sequence ID" value="CAF4170005.1"/>
    <property type="molecule type" value="Genomic_DNA"/>
</dbReference>
<dbReference type="PANTHER" id="PTHR46641">
    <property type="entry name" value="FMRFAMIDE RECEPTOR-RELATED"/>
    <property type="match status" value="1"/>
</dbReference>
<dbReference type="Proteomes" id="UP000663882">
    <property type="component" value="Unassembled WGS sequence"/>
</dbReference>
<dbReference type="EMBL" id="CAJOAX010002947">
    <property type="protein sequence ID" value="CAF3827809.1"/>
    <property type="molecule type" value="Genomic_DNA"/>
</dbReference>
<dbReference type="InterPro" id="IPR000276">
    <property type="entry name" value="GPCR_Rhodpsn"/>
</dbReference>
<evidence type="ECO:0000256" key="3">
    <source>
        <dbReference type="ARBA" id="ARBA00022989"/>
    </source>
</evidence>
<reference evidence="9" key="1">
    <citation type="submission" date="2021-02" db="EMBL/GenBank/DDBJ databases">
        <authorList>
            <person name="Nowell W R."/>
        </authorList>
    </citation>
    <scope>NUCLEOTIDE SEQUENCE</scope>
</reference>
<organism evidence="9 11">
    <name type="scientific">Rotaria sordida</name>
    <dbReference type="NCBI Taxonomy" id="392033"/>
    <lineage>
        <taxon>Eukaryota</taxon>
        <taxon>Metazoa</taxon>
        <taxon>Spiralia</taxon>
        <taxon>Gnathifera</taxon>
        <taxon>Rotifera</taxon>
        <taxon>Eurotatoria</taxon>
        <taxon>Bdelloidea</taxon>
        <taxon>Philodinida</taxon>
        <taxon>Philodinidae</taxon>
        <taxon>Rotaria</taxon>
    </lineage>
</organism>
<evidence type="ECO:0000256" key="2">
    <source>
        <dbReference type="ARBA" id="ARBA00022692"/>
    </source>
</evidence>
<evidence type="ECO:0000313" key="11">
    <source>
        <dbReference type="Proteomes" id="UP000663823"/>
    </source>
</evidence>
<comment type="subcellular location">
    <subcellularLocation>
        <location evidence="1">Membrane</location>
    </subcellularLocation>
</comment>
<dbReference type="GO" id="GO:0016020">
    <property type="term" value="C:membrane"/>
    <property type="evidence" value="ECO:0007669"/>
    <property type="project" value="UniProtKB-SubCell"/>
</dbReference>
<dbReference type="GO" id="GO:0004930">
    <property type="term" value="F:G protein-coupled receptor activity"/>
    <property type="evidence" value="ECO:0007669"/>
    <property type="project" value="InterPro"/>
</dbReference>
<keyword evidence="3 5" id="KW-1133">Transmembrane helix</keyword>
<dbReference type="PANTHER" id="PTHR46641:SF2">
    <property type="entry name" value="FMRFAMIDE RECEPTOR"/>
    <property type="match status" value="1"/>
</dbReference>
<dbReference type="Proteomes" id="UP000663889">
    <property type="component" value="Unassembled WGS sequence"/>
</dbReference>
<dbReference type="EMBL" id="CAJNOO010008227">
    <property type="protein sequence ID" value="CAF1479581.1"/>
    <property type="molecule type" value="Genomic_DNA"/>
</dbReference>
<feature type="transmembrane region" description="Helical" evidence="5">
    <location>
        <begin position="235"/>
        <end position="256"/>
    </location>
</feature>
<proteinExistence type="predicted"/>
<evidence type="ECO:0000313" key="7">
    <source>
        <dbReference type="EMBL" id="CAF1479581.1"/>
    </source>
</evidence>
<dbReference type="AlphaFoldDB" id="A0A819DEK9"/>
<accession>A0A819DEK9</accession>
<feature type="domain" description="G-protein coupled receptors family 1 profile" evidence="6">
    <location>
        <begin position="33"/>
        <end position="295"/>
    </location>
</feature>
<feature type="transmembrane region" description="Helical" evidence="5">
    <location>
        <begin position="54"/>
        <end position="76"/>
    </location>
</feature>
<dbReference type="InterPro" id="IPR017452">
    <property type="entry name" value="GPCR_Rhodpsn_7TM"/>
</dbReference>
<feature type="transmembrane region" description="Helical" evidence="5">
    <location>
        <begin position="141"/>
        <end position="163"/>
    </location>
</feature>
<dbReference type="PROSITE" id="PS50262">
    <property type="entry name" value="G_PROTEIN_RECEP_F1_2"/>
    <property type="match status" value="1"/>
</dbReference>
<dbReference type="PRINTS" id="PR00237">
    <property type="entry name" value="GPCRRHODOPSN"/>
</dbReference>
<dbReference type="Proteomes" id="UP000663874">
    <property type="component" value="Unassembled WGS sequence"/>
</dbReference>
<dbReference type="Pfam" id="PF00001">
    <property type="entry name" value="7tm_1"/>
    <property type="match status" value="1"/>
</dbReference>
<protein>
    <recommendedName>
        <fullName evidence="6">G-protein coupled receptors family 1 profile domain-containing protein</fullName>
    </recommendedName>
</protein>
<evidence type="ECO:0000256" key="4">
    <source>
        <dbReference type="ARBA" id="ARBA00023136"/>
    </source>
</evidence>
<dbReference type="InterPro" id="IPR052954">
    <property type="entry name" value="GPCR-Ligand_Int"/>
</dbReference>
<dbReference type="EMBL" id="CAJNOU010008462">
    <property type="protein sequence ID" value="CAF1537938.1"/>
    <property type="molecule type" value="Genomic_DNA"/>
</dbReference>
<gene>
    <name evidence="10" type="ORF">FNK824_LOCUS34637</name>
    <name evidence="9" type="ORF">OTI717_LOCUS19802</name>
    <name evidence="7" type="ORF">RFH988_LOCUS37924</name>
    <name evidence="8" type="ORF">SEV965_LOCUS37948</name>
</gene>
<dbReference type="SUPFAM" id="SSF81321">
    <property type="entry name" value="Family A G protein-coupled receptor-like"/>
    <property type="match status" value="1"/>
</dbReference>
<keyword evidence="2 5" id="KW-0812">Transmembrane</keyword>
<dbReference type="Proteomes" id="UP000663823">
    <property type="component" value="Unassembled WGS sequence"/>
</dbReference>
<evidence type="ECO:0000313" key="10">
    <source>
        <dbReference type="EMBL" id="CAF4170005.1"/>
    </source>
</evidence>
<sequence>MNITTSESEGLVIFKRVIEGYILSSVCVIGLIGNSITCLSILSNRIRRSSPTDIYIFGLSFISIFVLAGFLLTHGIRSISHEYGERIHRYLFIRVFPAHVTCLLIQIYLTAAISIDRFLLICRWRTYSYRKWRTPKRTIHIIISITLFSIIYCLPFWFEFVLIDNQNISLSSFGSQPLFRLLMRQYLYFIFVFLLPMSCIITCTLSMIHTLWNLTKNKYRDRLNYFKRKKRSRKIHILLLSIMIIFLSTQLPYFVFNVIYALQGPSLMENIRARQYLVLNNLLSTINASTTFILYALFGTKRTNHSRNI</sequence>
<comment type="caution">
    <text evidence="9">The sequence shown here is derived from an EMBL/GenBank/DDBJ whole genome shotgun (WGS) entry which is preliminary data.</text>
</comment>
<evidence type="ECO:0000256" key="5">
    <source>
        <dbReference type="SAM" id="Phobius"/>
    </source>
</evidence>
<evidence type="ECO:0000313" key="8">
    <source>
        <dbReference type="EMBL" id="CAF1537938.1"/>
    </source>
</evidence>
<feature type="transmembrane region" description="Helical" evidence="5">
    <location>
        <begin position="20"/>
        <end position="42"/>
    </location>
</feature>
<dbReference type="OrthoDB" id="10011262at2759"/>
<evidence type="ECO:0000259" key="6">
    <source>
        <dbReference type="PROSITE" id="PS50262"/>
    </source>
</evidence>